<dbReference type="EMBL" id="AP014958">
    <property type="protein sequence ID" value="BAS77345.1"/>
    <property type="molecule type" value="Genomic_DNA"/>
</dbReference>
<proteinExistence type="predicted"/>
<evidence type="ECO:0000313" key="2">
    <source>
        <dbReference type="EMBL" id="BAS77345.1"/>
    </source>
</evidence>
<keyword evidence="3" id="KW-1185">Reference proteome</keyword>
<feature type="region of interest" description="Disordered" evidence="1">
    <location>
        <begin position="23"/>
        <end position="100"/>
    </location>
</feature>
<feature type="compositionally biased region" description="Basic and acidic residues" evidence="1">
    <location>
        <begin position="176"/>
        <end position="195"/>
    </location>
</feature>
<feature type="region of interest" description="Disordered" evidence="1">
    <location>
        <begin position="115"/>
        <end position="243"/>
    </location>
</feature>
<dbReference type="FunCoup" id="A0A0N7KET9">
    <property type="interactions" value="2"/>
</dbReference>
<dbReference type="Gramene" id="Os02t0185350-00">
    <property type="protein sequence ID" value="Os02t0185350-00"/>
    <property type="gene ID" value="Os02g0185350"/>
</dbReference>
<reference evidence="2 3" key="2">
    <citation type="journal article" date="2013" name="Plant Cell Physiol.">
        <title>Rice Annotation Project Database (RAP-DB): an integrative and interactive database for rice genomics.</title>
        <authorList>
            <person name="Sakai H."/>
            <person name="Lee S.S."/>
            <person name="Tanaka T."/>
            <person name="Numa H."/>
            <person name="Kim J."/>
            <person name="Kawahara Y."/>
            <person name="Wakimoto H."/>
            <person name="Yang C.C."/>
            <person name="Iwamoto M."/>
            <person name="Abe T."/>
            <person name="Yamada Y."/>
            <person name="Muto A."/>
            <person name="Inokuchi H."/>
            <person name="Ikemura T."/>
            <person name="Matsumoto T."/>
            <person name="Sasaki T."/>
            <person name="Itoh T."/>
        </authorList>
    </citation>
    <scope>NUCLEOTIDE SEQUENCE [LARGE SCALE GENOMIC DNA]</scope>
    <source>
        <strain evidence="3">cv. Nipponbare</strain>
    </source>
</reference>
<dbReference type="PaxDb" id="39947-A0A0N7KET9"/>
<name>A0A0N7KET9_ORYSJ</name>
<reference evidence="2 3" key="3">
    <citation type="journal article" date="2013" name="Rice">
        <title>Improvement of the Oryza sativa Nipponbare reference genome using next generation sequence and optical map data.</title>
        <authorList>
            <person name="Kawahara Y."/>
            <person name="de la Bastide M."/>
            <person name="Hamilton J.P."/>
            <person name="Kanamori H."/>
            <person name="McCombie W.R."/>
            <person name="Ouyang S."/>
            <person name="Schwartz D.C."/>
            <person name="Tanaka T."/>
            <person name="Wu J."/>
            <person name="Zhou S."/>
            <person name="Childs K.L."/>
            <person name="Davidson R.M."/>
            <person name="Lin H."/>
            <person name="Quesada-Ocampo L."/>
            <person name="Vaillancourt B."/>
            <person name="Sakai H."/>
            <person name="Lee S.S."/>
            <person name="Kim J."/>
            <person name="Numa H."/>
            <person name="Itoh T."/>
            <person name="Buell C.R."/>
            <person name="Matsumoto T."/>
        </authorList>
    </citation>
    <scope>NUCLEOTIDE SEQUENCE [LARGE SCALE GENOMIC DNA]</scope>
    <source>
        <strain evidence="3">cv. Nipponbare</strain>
    </source>
</reference>
<protein>
    <submittedName>
        <fullName evidence="2">Os02g0185350 protein</fullName>
    </submittedName>
</protein>
<feature type="compositionally biased region" description="Basic and acidic residues" evidence="1">
    <location>
        <begin position="136"/>
        <end position="150"/>
    </location>
</feature>
<evidence type="ECO:0000256" key="1">
    <source>
        <dbReference type="SAM" id="MobiDB-lite"/>
    </source>
</evidence>
<dbReference type="Proteomes" id="UP000059680">
    <property type="component" value="Chromosome 2"/>
</dbReference>
<dbReference type="InParanoid" id="A0A0N7KET9"/>
<gene>
    <name evidence="2" type="ordered locus">Os02g0185350</name>
    <name evidence="2" type="ORF">OSNPB_020185350</name>
</gene>
<evidence type="ECO:0000313" key="3">
    <source>
        <dbReference type="Proteomes" id="UP000059680"/>
    </source>
</evidence>
<feature type="compositionally biased region" description="Basic and acidic residues" evidence="1">
    <location>
        <begin position="23"/>
        <end position="47"/>
    </location>
</feature>
<sequence>MLLESVIHQLEVLAVVRLRPAHRAADEAGQPRRREQVAEAEPGHDLDPLGGGVEEILPPLEPVADDRAHRDVGDQHGEPLADVHGGLAGPPRRRRGDGDDEAADLLLPHAAERPDAARAEQLHHGDLAQLPPQRAVGREREALAVDHLDPHGGAPRPCGELGVVPAHDLPRGVGRRGHDDGDLAEPERQQRRVAEPPRQAGHGAVHELATRHDLVQVADHRQPPRPRRQPHAAIATTALRRRQ</sequence>
<dbReference type="AlphaFoldDB" id="A0A0N7KET9"/>
<accession>A0A0N7KET9</accession>
<organism evidence="2 3">
    <name type="scientific">Oryza sativa subsp. japonica</name>
    <name type="common">Rice</name>
    <dbReference type="NCBI Taxonomy" id="39947"/>
    <lineage>
        <taxon>Eukaryota</taxon>
        <taxon>Viridiplantae</taxon>
        <taxon>Streptophyta</taxon>
        <taxon>Embryophyta</taxon>
        <taxon>Tracheophyta</taxon>
        <taxon>Spermatophyta</taxon>
        <taxon>Magnoliopsida</taxon>
        <taxon>Liliopsida</taxon>
        <taxon>Poales</taxon>
        <taxon>Poaceae</taxon>
        <taxon>BOP clade</taxon>
        <taxon>Oryzoideae</taxon>
        <taxon>Oryzeae</taxon>
        <taxon>Oryzinae</taxon>
        <taxon>Oryza</taxon>
        <taxon>Oryza sativa</taxon>
    </lineage>
</organism>
<feature type="compositionally biased region" description="Basic and acidic residues" evidence="1">
    <location>
        <begin position="204"/>
        <end position="222"/>
    </location>
</feature>
<feature type="compositionally biased region" description="Basic and acidic residues" evidence="1">
    <location>
        <begin position="115"/>
        <end position="126"/>
    </location>
</feature>
<feature type="non-terminal residue" evidence="2">
    <location>
        <position position="243"/>
    </location>
</feature>
<feature type="compositionally biased region" description="Basic and acidic residues" evidence="1">
    <location>
        <begin position="64"/>
        <end position="81"/>
    </location>
</feature>
<reference evidence="3" key="1">
    <citation type="journal article" date="2005" name="Nature">
        <title>The map-based sequence of the rice genome.</title>
        <authorList>
            <consortium name="International rice genome sequencing project (IRGSP)"/>
            <person name="Matsumoto T."/>
            <person name="Wu J."/>
            <person name="Kanamori H."/>
            <person name="Katayose Y."/>
            <person name="Fujisawa M."/>
            <person name="Namiki N."/>
            <person name="Mizuno H."/>
            <person name="Yamamoto K."/>
            <person name="Antonio B.A."/>
            <person name="Baba T."/>
            <person name="Sakata K."/>
            <person name="Nagamura Y."/>
            <person name="Aoki H."/>
            <person name="Arikawa K."/>
            <person name="Arita K."/>
            <person name="Bito T."/>
            <person name="Chiden Y."/>
            <person name="Fujitsuka N."/>
            <person name="Fukunaka R."/>
            <person name="Hamada M."/>
            <person name="Harada C."/>
            <person name="Hayashi A."/>
            <person name="Hijishita S."/>
            <person name="Honda M."/>
            <person name="Hosokawa S."/>
            <person name="Ichikawa Y."/>
            <person name="Idonuma A."/>
            <person name="Iijima M."/>
            <person name="Ikeda M."/>
            <person name="Ikeno M."/>
            <person name="Ito K."/>
            <person name="Ito S."/>
            <person name="Ito T."/>
            <person name="Ito Y."/>
            <person name="Ito Y."/>
            <person name="Iwabuchi A."/>
            <person name="Kamiya K."/>
            <person name="Karasawa W."/>
            <person name="Kurita K."/>
            <person name="Katagiri S."/>
            <person name="Kikuta A."/>
            <person name="Kobayashi H."/>
            <person name="Kobayashi N."/>
            <person name="Machita K."/>
            <person name="Maehara T."/>
            <person name="Masukawa M."/>
            <person name="Mizubayashi T."/>
            <person name="Mukai Y."/>
            <person name="Nagasaki H."/>
            <person name="Nagata Y."/>
            <person name="Naito S."/>
            <person name="Nakashima M."/>
            <person name="Nakama Y."/>
            <person name="Nakamichi Y."/>
            <person name="Nakamura M."/>
            <person name="Meguro A."/>
            <person name="Negishi M."/>
            <person name="Ohta I."/>
            <person name="Ohta T."/>
            <person name="Okamoto M."/>
            <person name="Ono N."/>
            <person name="Saji S."/>
            <person name="Sakaguchi M."/>
            <person name="Sakai K."/>
            <person name="Shibata M."/>
            <person name="Shimokawa T."/>
            <person name="Song J."/>
            <person name="Takazaki Y."/>
            <person name="Terasawa K."/>
            <person name="Tsugane M."/>
            <person name="Tsuji K."/>
            <person name="Ueda S."/>
            <person name="Waki K."/>
            <person name="Yamagata H."/>
            <person name="Yamamoto M."/>
            <person name="Yamamoto S."/>
            <person name="Yamane H."/>
            <person name="Yoshiki S."/>
            <person name="Yoshihara R."/>
            <person name="Yukawa K."/>
            <person name="Zhong H."/>
            <person name="Yano M."/>
            <person name="Yuan Q."/>
            <person name="Ouyang S."/>
            <person name="Liu J."/>
            <person name="Jones K.M."/>
            <person name="Gansberger K."/>
            <person name="Moffat K."/>
            <person name="Hill J."/>
            <person name="Bera J."/>
            <person name="Fadrosh D."/>
            <person name="Jin S."/>
            <person name="Johri S."/>
            <person name="Kim M."/>
            <person name="Overton L."/>
            <person name="Reardon M."/>
            <person name="Tsitrin T."/>
            <person name="Vuong H."/>
            <person name="Weaver B."/>
            <person name="Ciecko A."/>
            <person name="Tallon L."/>
            <person name="Jackson J."/>
            <person name="Pai G."/>
            <person name="Aken S.V."/>
            <person name="Utterback T."/>
            <person name="Reidmuller S."/>
            <person name="Feldblyum T."/>
            <person name="Hsiao J."/>
            <person name="Zismann V."/>
            <person name="Iobst S."/>
            <person name="de Vazeille A.R."/>
            <person name="Buell C.R."/>
            <person name="Ying K."/>
            <person name="Li Y."/>
            <person name="Lu T."/>
            <person name="Huang Y."/>
            <person name="Zhao Q."/>
            <person name="Feng Q."/>
            <person name="Zhang L."/>
            <person name="Zhu J."/>
            <person name="Weng Q."/>
            <person name="Mu J."/>
            <person name="Lu Y."/>
            <person name="Fan D."/>
            <person name="Liu Y."/>
            <person name="Guan J."/>
            <person name="Zhang Y."/>
            <person name="Yu S."/>
            <person name="Liu X."/>
            <person name="Zhang Y."/>
            <person name="Hong G."/>
            <person name="Han B."/>
            <person name="Choisne N."/>
            <person name="Demange N."/>
            <person name="Orjeda G."/>
            <person name="Samain S."/>
            <person name="Cattolico L."/>
            <person name="Pelletier E."/>
            <person name="Couloux A."/>
            <person name="Segurens B."/>
            <person name="Wincker P."/>
            <person name="D'Hont A."/>
            <person name="Scarpelli C."/>
            <person name="Weissenbach J."/>
            <person name="Salanoubat M."/>
            <person name="Quetier F."/>
            <person name="Yu Y."/>
            <person name="Kim H.R."/>
            <person name="Rambo T."/>
            <person name="Currie J."/>
            <person name="Collura K."/>
            <person name="Luo M."/>
            <person name="Yang T."/>
            <person name="Ammiraju J.S.S."/>
            <person name="Engler F."/>
            <person name="Soderlund C."/>
            <person name="Wing R.A."/>
            <person name="Palmer L.E."/>
            <person name="de la Bastide M."/>
            <person name="Spiegel L."/>
            <person name="Nascimento L."/>
            <person name="Zutavern T."/>
            <person name="O'Shaughnessy A."/>
            <person name="Dike S."/>
            <person name="Dedhia N."/>
            <person name="Preston R."/>
            <person name="Balija V."/>
            <person name="McCombie W.R."/>
            <person name="Chow T."/>
            <person name="Chen H."/>
            <person name="Chung M."/>
            <person name="Chen C."/>
            <person name="Shaw J."/>
            <person name="Wu H."/>
            <person name="Hsiao K."/>
            <person name="Chao Y."/>
            <person name="Chu M."/>
            <person name="Cheng C."/>
            <person name="Hour A."/>
            <person name="Lee P."/>
            <person name="Lin S."/>
            <person name="Lin Y."/>
            <person name="Liou J."/>
            <person name="Liu S."/>
            <person name="Hsing Y."/>
            <person name="Raghuvanshi S."/>
            <person name="Mohanty A."/>
            <person name="Bharti A.K."/>
            <person name="Gaur A."/>
            <person name="Gupta V."/>
            <person name="Kumar D."/>
            <person name="Ravi V."/>
            <person name="Vij S."/>
            <person name="Kapur A."/>
            <person name="Khurana P."/>
            <person name="Khurana P."/>
            <person name="Khurana J.P."/>
            <person name="Tyagi A.K."/>
            <person name="Gaikwad K."/>
            <person name="Singh A."/>
            <person name="Dalal V."/>
            <person name="Srivastava S."/>
            <person name="Dixit A."/>
            <person name="Pal A.K."/>
            <person name="Ghazi I.A."/>
            <person name="Yadav M."/>
            <person name="Pandit A."/>
            <person name="Bhargava A."/>
            <person name="Sureshbabu K."/>
            <person name="Batra K."/>
            <person name="Sharma T.R."/>
            <person name="Mohapatra T."/>
            <person name="Singh N.K."/>
            <person name="Messing J."/>
            <person name="Nelson A.B."/>
            <person name="Fuks G."/>
            <person name="Kavchok S."/>
            <person name="Keizer G."/>
            <person name="Linton E."/>
            <person name="Llaca V."/>
            <person name="Song R."/>
            <person name="Tanyolac B."/>
            <person name="Young S."/>
            <person name="Ho-Il K."/>
            <person name="Hahn J.H."/>
            <person name="Sangsakoo G."/>
            <person name="Vanavichit A."/>
            <person name="de Mattos Luiz.A.T."/>
            <person name="Zimmer P.D."/>
            <person name="Malone G."/>
            <person name="Dellagostin O."/>
            <person name="de Oliveira A.C."/>
            <person name="Bevan M."/>
            <person name="Bancroft I."/>
            <person name="Minx P."/>
            <person name="Cordum H."/>
            <person name="Wilson R."/>
            <person name="Cheng Z."/>
            <person name="Jin W."/>
            <person name="Jiang J."/>
            <person name="Leong S.A."/>
            <person name="Iwama H."/>
            <person name="Gojobori T."/>
            <person name="Itoh T."/>
            <person name="Niimura Y."/>
            <person name="Fujii Y."/>
            <person name="Habara T."/>
            <person name="Sakai H."/>
            <person name="Sato Y."/>
            <person name="Wilson G."/>
            <person name="Kumar K."/>
            <person name="McCouch S."/>
            <person name="Juretic N."/>
            <person name="Hoen D."/>
            <person name="Wright S."/>
            <person name="Bruskiewich R."/>
            <person name="Bureau T."/>
            <person name="Miyao A."/>
            <person name="Hirochika H."/>
            <person name="Nishikawa T."/>
            <person name="Kadowaki K."/>
            <person name="Sugiura M."/>
            <person name="Burr B."/>
            <person name="Sasaki T."/>
        </authorList>
    </citation>
    <scope>NUCLEOTIDE SEQUENCE [LARGE SCALE GENOMIC DNA]</scope>
    <source>
        <strain evidence="3">cv. Nipponbare</strain>
    </source>
</reference>